<dbReference type="AlphaFoldDB" id="A0AAV2VYV9"/>
<gene>
    <name evidence="1" type="ORF">VIBNISOn1_850008</name>
</gene>
<dbReference type="Proteomes" id="UP000018211">
    <property type="component" value="Unassembled WGS sequence"/>
</dbReference>
<comment type="caution">
    <text evidence="1">The sequence shown here is derived from an EMBL/GenBank/DDBJ whole genome shotgun (WGS) entry which is preliminary data.</text>
</comment>
<organism evidence="1 2">
    <name type="scientific">Vibrio nigripulchritudo SOn1</name>
    <dbReference type="NCBI Taxonomy" id="1238450"/>
    <lineage>
        <taxon>Bacteria</taxon>
        <taxon>Pseudomonadati</taxon>
        <taxon>Pseudomonadota</taxon>
        <taxon>Gammaproteobacteria</taxon>
        <taxon>Vibrionales</taxon>
        <taxon>Vibrionaceae</taxon>
        <taxon>Vibrio</taxon>
    </lineage>
</organism>
<evidence type="ECO:0000313" key="2">
    <source>
        <dbReference type="Proteomes" id="UP000018211"/>
    </source>
</evidence>
<reference evidence="1 2" key="1">
    <citation type="journal article" date="2013" name="ISME J.">
        <title>Comparative genomics of pathogenic lineages of Vibrio nigripulchritudo identifies virulence-associated traits.</title>
        <authorList>
            <person name="Goudenege D."/>
            <person name="Labreuche Y."/>
            <person name="Krin E."/>
            <person name="Ansquer D."/>
            <person name="Mangenot S."/>
            <person name="Calteau A."/>
            <person name="Medigue C."/>
            <person name="Mazel D."/>
            <person name="Polz M.F."/>
            <person name="Le Roux F."/>
        </authorList>
    </citation>
    <scope>NUCLEOTIDE SEQUENCE [LARGE SCALE GENOMIC DNA]</scope>
    <source>
        <strain evidence="1 2">SOn1</strain>
    </source>
</reference>
<name>A0AAV2VYV9_9VIBR</name>
<dbReference type="EMBL" id="CAOF01000181">
    <property type="protein sequence ID" value="CCO49670.1"/>
    <property type="molecule type" value="Genomic_DNA"/>
</dbReference>
<sequence length="66" mass="7501">MRKSGSSVGFDPIRRMRITHICKGLRLITLRDSKGGNRRLDFGRFAQADFSVNRESLSFTIFPAVL</sequence>
<evidence type="ECO:0000313" key="1">
    <source>
        <dbReference type="EMBL" id="CCO49670.1"/>
    </source>
</evidence>
<proteinExistence type="predicted"/>
<protein>
    <submittedName>
        <fullName evidence="1">Uncharacterized protein</fullName>
    </submittedName>
</protein>
<accession>A0AAV2VYV9</accession>